<gene>
    <name evidence="1" type="ORF">IU459_07335</name>
</gene>
<dbReference type="RefSeq" id="WP_195128708.1">
    <property type="nucleotide sequence ID" value="NZ_JADLQX010000004.1"/>
</dbReference>
<proteinExistence type="predicted"/>
<evidence type="ECO:0000313" key="2">
    <source>
        <dbReference type="Proteomes" id="UP000702209"/>
    </source>
</evidence>
<reference evidence="1 2" key="1">
    <citation type="submission" date="2020-10" db="EMBL/GenBank/DDBJ databases">
        <title>Identification of Nocardia species via Next-generation sequencing and recognition of intraspecies genetic diversity.</title>
        <authorList>
            <person name="Li P."/>
            <person name="Li P."/>
            <person name="Lu B."/>
        </authorList>
    </citation>
    <scope>NUCLEOTIDE SEQUENCE [LARGE SCALE GENOMIC DNA]</scope>
    <source>
        <strain evidence="1 2">BJ06-0157</strain>
    </source>
</reference>
<dbReference type="Proteomes" id="UP000702209">
    <property type="component" value="Unassembled WGS sequence"/>
</dbReference>
<sequence>MRVLVLGGYGAVGRHLVAELRRTGDIVMVAGRDPARADVGIDLSEPGLRSYREALDGIDVVVNTSGSEDPHLAQQAAERGSAFVDVTASTEYVALLERTAPPRPVILSVGLAPGLTNLLASAVHAQSPGPIDIAVLLGAGERHGAAATEWSYRLLGRRFRAGGECVRNYTRPRVFEFPGRRRRRLFRADFSDQHVLTRDLGIRVRTYFALDSRIATIGLGLATWIPGTARLPHGLHLPGSDEWTVLARTRSGFTRWAHGRSQSRATALLAAAAVRAATGMGPGVHHLHNVLTLADLPTDTGIAIGTVKPTVQR</sequence>
<protein>
    <submittedName>
        <fullName evidence="1">Saccharopine dehydrogenase</fullName>
    </submittedName>
</protein>
<name>A0ABS0CL60_9NOCA</name>
<keyword evidence="2" id="KW-1185">Reference proteome</keyword>
<dbReference type="SUPFAM" id="SSF51735">
    <property type="entry name" value="NAD(P)-binding Rossmann-fold domains"/>
    <property type="match status" value="1"/>
</dbReference>
<comment type="caution">
    <text evidence="1">The sequence shown here is derived from an EMBL/GenBank/DDBJ whole genome shotgun (WGS) entry which is preliminary data.</text>
</comment>
<dbReference type="EMBL" id="JADLQX010000004">
    <property type="protein sequence ID" value="MBF6297357.1"/>
    <property type="molecule type" value="Genomic_DNA"/>
</dbReference>
<evidence type="ECO:0000313" key="1">
    <source>
        <dbReference type="EMBL" id="MBF6297357.1"/>
    </source>
</evidence>
<accession>A0ABS0CL60</accession>
<dbReference type="Gene3D" id="3.40.50.720">
    <property type="entry name" value="NAD(P)-binding Rossmann-like Domain"/>
    <property type="match status" value="1"/>
</dbReference>
<dbReference type="InterPro" id="IPR036291">
    <property type="entry name" value="NAD(P)-bd_dom_sf"/>
</dbReference>
<organism evidence="1 2">
    <name type="scientific">Nocardia amamiensis</name>
    <dbReference type="NCBI Taxonomy" id="404578"/>
    <lineage>
        <taxon>Bacteria</taxon>
        <taxon>Bacillati</taxon>
        <taxon>Actinomycetota</taxon>
        <taxon>Actinomycetes</taxon>
        <taxon>Mycobacteriales</taxon>
        <taxon>Nocardiaceae</taxon>
        <taxon>Nocardia</taxon>
    </lineage>
</organism>